<dbReference type="AlphaFoldDB" id="A0A974WPI8"/>
<evidence type="ECO:0000256" key="3">
    <source>
        <dbReference type="ARBA" id="ARBA00022884"/>
    </source>
</evidence>
<dbReference type="GO" id="GO:0019843">
    <property type="term" value="F:rRNA binding"/>
    <property type="evidence" value="ECO:0007669"/>
    <property type="project" value="UniProtKB-UniRule"/>
</dbReference>
<dbReference type="NCBIfam" id="TIGR01050">
    <property type="entry name" value="rpsS_bact"/>
    <property type="match status" value="1"/>
</dbReference>
<dbReference type="Pfam" id="PF00203">
    <property type="entry name" value="Ribosomal_S19"/>
    <property type="match status" value="1"/>
</dbReference>
<evidence type="ECO:0000256" key="8">
    <source>
        <dbReference type="RuleBase" id="RU003485"/>
    </source>
</evidence>
<evidence type="ECO:0000313" key="9">
    <source>
        <dbReference type="EMBL" id="QSF25276.1"/>
    </source>
</evidence>
<keyword evidence="2 7" id="KW-0699">rRNA-binding</keyword>
<proteinExistence type="inferred from homology"/>
<keyword evidence="4 7" id="KW-0689">Ribosomal protein</keyword>
<dbReference type="InterPro" id="IPR023575">
    <property type="entry name" value="Ribosomal_uS19_SF"/>
</dbReference>
<protein>
    <recommendedName>
        <fullName evidence="6 7">Small ribosomal subunit protein uS19</fullName>
    </recommendedName>
</protein>
<organism evidence="9 10">
    <name type="scientific">Candidatus Nasuia deltocephalincola</name>
    <dbReference type="NCBI Taxonomy" id="1160784"/>
    <lineage>
        <taxon>Bacteria</taxon>
        <taxon>Pseudomonadati</taxon>
        <taxon>Pseudomonadota</taxon>
        <taxon>Betaproteobacteria</taxon>
        <taxon>Candidatus Nasuia</taxon>
    </lineage>
</organism>
<dbReference type="GO" id="GO:0005737">
    <property type="term" value="C:cytoplasm"/>
    <property type="evidence" value="ECO:0007669"/>
    <property type="project" value="UniProtKB-ARBA"/>
</dbReference>
<dbReference type="PRINTS" id="PR00975">
    <property type="entry name" value="RIBOSOMALS19"/>
</dbReference>
<dbReference type="HAMAP" id="MF_00531">
    <property type="entry name" value="Ribosomal_uS19"/>
    <property type="match status" value="1"/>
</dbReference>
<dbReference type="EMBL" id="CP024850">
    <property type="protein sequence ID" value="QSF25276.1"/>
    <property type="molecule type" value="Genomic_DNA"/>
</dbReference>
<dbReference type="PIRSF" id="PIRSF002144">
    <property type="entry name" value="Ribosomal_S19"/>
    <property type="match status" value="1"/>
</dbReference>
<evidence type="ECO:0000256" key="4">
    <source>
        <dbReference type="ARBA" id="ARBA00022980"/>
    </source>
</evidence>
<dbReference type="GO" id="GO:0015935">
    <property type="term" value="C:small ribosomal subunit"/>
    <property type="evidence" value="ECO:0007669"/>
    <property type="project" value="InterPro"/>
</dbReference>
<dbReference type="PANTHER" id="PTHR11880:SF8">
    <property type="entry name" value="SMALL RIBOSOMAL SUBUNIT PROTEIN US19M"/>
    <property type="match status" value="1"/>
</dbReference>
<reference evidence="9" key="1">
    <citation type="submission" date="2017-11" db="EMBL/GenBank/DDBJ databases">
        <authorList>
            <person name="Jian Z."/>
        </authorList>
    </citation>
    <scope>NUCLEOTIDE SEQUENCE</scope>
    <source>
        <strain evidence="9">YC</strain>
    </source>
</reference>
<dbReference type="PANTHER" id="PTHR11880">
    <property type="entry name" value="RIBOSOMAL PROTEIN S19P FAMILY MEMBER"/>
    <property type="match status" value="1"/>
</dbReference>
<dbReference type="Gene3D" id="3.30.860.10">
    <property type="entry name" value="30s Ribosomal Protein S19, Chain A"/>
    <property type="match status" value="1"/>
</dbReference>
<evidence type="ECO:0000256" key="2">
    <source>
        <dbReference type="ARBA" id="ARBA00022730"/>
    </source>
</evidence>
<evidence type="ECO:0000256" key="7">
    <source>
        <dbReference type="HAMAP-Rule" id="MF_00531"/>
    </source>
</evidence>
<evidence type="ECO:0000256" key="5">
    <source>
        <dbReference type="ARBA" id="ARBA00023274"/>
    </source>
</evidence>
<keyword evidence="5 7" id="KW-0687">Ribonucleoprotein</keyword>
<dbReference type="InterPro" id="IPR002222">
    <property type="entry name" value="Ribosomal_uS19"/>
</dbReference>
<accession>A0A974WPI8</accession>
<dbReference type="InterPro" id="IPR005732">
    <property type="entry name" value="Ribosomal_uS19_bac-type"/>
</dbReference>
<keyword evidence="3 7" id="KW-0694">RNA-binding</keyword>
<comment type="function">
    <text evidence="7">Protein S19 forms a complex with S13 that binds strongly to the 16S ribosomal RNA.</text>
</comment>
<evidence type="ECO:0000256" key="1">
    <source>
        <dbReference type="ARBA" id="ARBA00007345"/>
    </source>
</evidence>
<dbReference type="GO" id="GO:0006412">
    <property type="term" value="P:translation"/>
    <property type="evidence" value="ECO:0007669"/>
    <property type="project" value="UniProtKB-UniRule"/>
</dbReference>
<dbReference type="GO" id="GO:0000028">
    <property type="term" value="P:ribosomal small subunit assembly"/>
    <property type="evidence" value="ECO:0007669"/>
    <property type="project" value="TreeGrafter"/>
</dbReference>
<dbReference type="GO" id="GO:0003735">
    <property type="term" value="F:structural constituent of ribosome"/>
    <property type="evidence" value="ECO:0007669"/>
    <property type="project" value="InterPro"/>
</dbReference>
<gene>
    <name evidence="7" type="primary">rpsS</name>
    <name evidence="9" type="ORF">CU086_00290</name>
</gene>
<name>A0A974WPI8_9PROT</name>
<evidence type="ECO:0000313" key="10">
    <source>
        <dbReference type="Proteomes" id="UP000663075"/>
    </source>
</evidence>
<dbReference type="SUPFAM" id="SSF54570">
    <property type="entry name" value="Ribosomal protein S19"/>
    <property type="match status" value="1"/>
</dbReference>
<sequence length="87" mass="10266">MSRSLKKGFYFNCKIFKKVNIILSLNLKKVIKTWSRNTTILSNYLNFTFLVHNGKKFIPVFVTKKMFGHKLGEFSFTRTFKGHSLKK</sequence>
<evidence type="ECO:0000256" key="6">
    <source>
        <dbReference type="ARBA" id="ARBA00035163"/>
    </source>
</evidence>
<keyword evidence="10" id="KW-1185">Reference proteome</keyword>
<dbReference type="Proteomes" id="UP000663075">
    <property type="component" value="Chromosome"/>
</dbReference>
<dbReference type="FunFam" id="3.30.860.10:FF:000001">
    <property type="entry name" value="30S ribosomal protein S19"/>
    <property type="match status" value="1"/>
</dbReference>
<comment type="similarity">
    <text evidence="1 7 8">Belongs to the universal ribosomal protein uS19 family.</text>
</comment>